<dbReference type="Gene3D" id="3.60.21.10">
    <property type="match status" value="1"/>
</dbReference>
<evidence type="ECO:0000259" key="3">
    <source>
        <dbReference type="Pfam" id="PF02872"/>
    </source>
</evidence>
<dbReference type="GO" id="GO:0016787">
    <property type="term" value="F:hydrolase activity"/>
    <property type="evidence" value="ECO:0007669"/>
    <property type="project" value="UniProtKB-KW"/>
</dbReference>
<dbReference type="InterPro" id="IPR008334">
    <property type="entry name" value="5'-Nucleotdase_C"/>
</dbReference>
<dbReference type="Proteomes" id="UP000323075">
    <property type="component" value="Unassembled WGS sequence"/>
</dbReference>
<dbReference type="InterPro" id="IPR029052">
    <property type="entry name" value="Metallo-depent_PP-like"/>
</dbReference>
<dbReference type="PANTHER" id="PTHR11575">
    <property type="entry name" value="5'-NUCLEOTIDASE-RELATED"/>
    <property type="match status" value="1"/>
</dbReference>
<dbReference type="EMBL" id="VRYN01000007">
    <property type="protein sequence ID" value="TYO75147.1"/>
    <property type="molecule type" value="Genomic_DNA"/>
</dbReference>
<gene>
    <name evidence="5" type="ORF">APQ99_02107</name>
    <name evidence="4" type="ORF">HBSAL_07645</name>
</gene>
<keyword evidence="4" id="KW-0378">Hydrolase</keyword>
<dbReference type="InterPro" id="IPR026371">
    <property type="entry name" value="PGF_CTERM"/>
</dbReference>
<evidence type="ECO:0000313" key="5">
    <source>
        <dbReference type="EMBL" id="TYO75147.1"/>
    </source>
</evidence>
<reference evidence="4" key="3">
    <citation type="journal article" name="MicrobiologyOpen">
        <title>Whole-genome comparison between the type strain of Halobacterium salinarum (DSM 3754(T)) and the laboratory strains R1 and NRC-1.</title>
        <authorList>
            <person name="Pfeiffer F."/>
            <person name="Losensky G."/>
            <person name="Marchfelder A."/>
            <person name="Habermann B."/>
            <person name="Dyall-Smith M."/>
        </authorList>
    </citation>
    <scope>NUCLEOTIDE SEQUENCE</scope>
    <source>
        <strain evidence="4">91-R6</strain>
    </source>
</reference>
<keyword evidence="2" id="KW-1133">Transmembrane helix</keyword>
<proteinExistence type="predicted"/>
<dbReference type="GO" id="GO:0030115">
    <property type="term" value="C:S-layer"/>
    <property type="evidence" value="ECO:0007669"/>
    <property type="project" value="UniProtKB-SubCell"/>
</dbReference>
<evidence type="ECO:0000256" key="1">
    <source>
        <dbReference type="ARBA" id="ARBA00022729"/>
    </source>
</evidence>
<dbReference type="RefSeq" id="WP_010903024.1">
    <property type="nucleotide sequence ID" value="NZ_VRYN01000007.1"/>
</dbReference>
<dbReference type="EMBL" id="CP038631">
    <property type="protein sequence ID" value="QCC45180.1"/>
    <property type="molecule type" value="Genomic_DNA"/>
</dbReference>
<evidence type="ECO:0000313" key="6">
    <source>
        <dbReference type="Proteomes" id="UP000296216"/>
    </source>
</evidence>
<keyword evidence="1" id="KW-0732">Signal</keyword>
<evidence type="ECO:0000313" key="7">
    <source>
        <dbReference type="Proteomes" id="UP000323075"/>
    </source>
</evidence>
<reference evidence="5 7" key="2">
    <citation type="submission" date="2019-07" db="EMBL/GenBank/DDBJ databases">
        <title>Genomic Encyclopedia of Archaeal and Bacterial Type Strains, Phase II (KMG-II): from individual species to whole genera.</title>
        <authorList>
            <person name="Goeker M."/>
        </authorList>
    </citation>
    <scope>NUCLEOTIDE SEQUENCE [LARGE SCALE GENOMIC DNA]</scope>
    <source>
        <strain evidence="5 7">DSM 3754</strain>
    </source>
</reference>
<dbReference type="Pfam" id="PF02872">
    <property type="entry name" value="5_nucleotid_C"/>
    <property type="match status" value="1"/>
</dbReference>
<accession>A0A4D6GTQ7</accession>
<dbReference type="GO" id="GO:0005886">
    <property type="term" value="C:plasma membrane"/>
    <property type="evidence" value="ECO:0007669"/>
    <property type="project" value="UniProtKB-SubCell"/>
</dbReference>
<dbReference type="PRINTS" id="PR01607">
    <property type="entry name" value="APYRASEFAMLY"/>
</dbReference>
<keyword evidence="2" id="KW-0472">Membrane</keyword>
<feature type="transmembrane region" description="Helical" evidence="2">
    <location>
        <begin position="658"/>
        <end position="679"/>
    </location>
</feature>
<dbReference type="Proteomes" id="UP000296216">
    <property type="component" value="Chromosome"/>
</dbReference>
<dbReference type="SUPFAM" id="SSF55816">
    <property type="entry name" value="5'-nucleotidase (syn. UDP-sugar hydrolase), C-terminal domain"/>
    <property type="match status" value="1"/>
</dbReference>
<evidence type="ECO:0000313" key="4">
    <source>
        <dbReference type="EMBL" id="QCC45180.1"/>
    </source>
</evidence>
<keyword evidence="2" id="KW-0812">Transmembrane</keyword>
<dbReference type="GO" id="GO:0009166">
    <property type="term" value="P:nucleotide catabolic process"/>
    <property type="evidence" value="ECO:0007669"/>
    <property type="project" value="InterPro"/>
</dbReference>
<dbReference type="AlphaFoldDB" id="A0A4D6GTQ7"/>
<sequence>MRTAMTLLVASLCVLSAAVVPAGAVQASTDAATGTTAPPVATDATTAQANNTTVTILSYNDIQTAAAENDSLPRLATLVAERRAAHDNPTFVFGAGDEVSPHSLSPLTKWQTPVDTLNVIDPDAEAIGNHDLDFGFEAVANFSEASTFPWLMANIVDSETGDPIPGTEPYTVVEKQGVRVGVIGLADQKIKPKTAVDFAEQGYELRDYAAAGSEYATQLRTEEDADVVVVLGHFGVPVAKQLANETENVDAVLVGDDEIKYPPAETNGVVISEGEARANYLGELNLTVSDGAVTDWEGRLIDTQNATHNETVSTLIEDARGEELARVAGRTETTLDARFASNYHDETALGNLVTDAFRAKTGADVAATNAGGIRSNSQYGPGNVTAGNVYNMLPFNNHLVTMRLTGSELTALLESQVETVGDDGAYDPQAKLQVSGVTYEWATHADADSLVRDVSVNGTPVAPNATYNVTVNSYMAGWDSVANATVLNEEYTLYGTVLFDYIDAQGTVSPADTDRIRRVDATADAGTVSLDGAGDAAVSFAMPSTNATVDTQAFYALNAVGERVNATRTTVSDNGTVSVVFPDSSLRTLAADGDGDIDVYGHYSVAGREYGYFNASVVNADVTATMASSNGTATTVDLTAETDTTTTPPADTDAGTGLPVPGFGIGVAVLAVFGAALLASRR</sequence>
<protein>
    <submittedName>
        <fullName evidence="4">5'-nucleotidase family hydrolase</fullName>
    </submittedName>
    <submittedName>
        <fullName evidence="5">PGF-CTERM protein</fullName>
    </submittedName>
</protein>
<dbReference type="SUPFAM" id="SSF56300">
    <property type="entry name" value="Metallo-dependent phosphatases"/>
    <property type="match status" value="1"/>
</dbReference>
<evidence type="ECO:0000256" key="2">
    <source>
        <dbReference type="SAM" id="Phobius"/>
    </source>
</evidence>
<dbReference type="NCBIfam" id="TIGR04126">
    <property type="entry name" value="PGF_CTERM"/>
    <property type="match status" value="1"/>
</dbReference>
<reference evidence="4 6" key="1">
    <citation type="journal article" date="2019" name="Microbiol. Resour. Announc.">
        <title>The Genome Sequence of the Halobacterium salinarum Type Strain Is Closely Related to That of Laboratory Strains NRC-1 and R1.</title>
        <authorList>
            <person name="Pfeiffer F."/>
            <person name="Marchfelder A."/>
            <person name="Habermann B."/>
            <person name="Dyall-Smith M.L."/>
        </authorList>
    </citation>
    <scope>NUCLEOTIDE SEQUENCE [LARGE SCALE GENOMIC DNA]</scope>
    <source>
        <strain evidence="4">91-R6</strain>
        <strain evidence="6">ATCC 33171 / DSM 3754 / JCM 8978 / NBRC 102687 / NCIMB 764 / 91-R6</strain>
    </source>
</reference>
<dbReference type="InterPro" id="IPR006179">
    <property type="entry name" value="5_nucleotidase/apyrase"/>
</dbReference>
<name>A0A4D6GTQ7_HALS9</name>
<dbReference type="PANTHER" id="PTHR11575:SF24">
    <property type="entry name" value="5'-NUCLEOTIDASE"/>
    <property type="match status" value="1"/>
</dbReference>
<dbReference type="GeneID" id="68694135"/>
<dbReference type="InterPro" id="IPR036907">
    <property type="entry name" value="5'-Nucleotdase_C_sf"/>
</dbReference>
<organism evidence="4 6">
    <name type="scientific">Halobacterium salinarum (strain ATCC 33171 / DSM 3754 / JCM 8978 / NBRC 102687 / NCIMB 764 / 91-R6)</name>
    <dbReference type="NCBI Taxonomy" id="2597657"/>
    <lineage>
        <taxon>Archaea</taxon>
        <taxon>Methanobacteriati</taxon>
        <taxon>Methanobacteriota</taxon>
        <taxon>Stenosarchaea group</taxon>
        <taxon>Halobacteria</taxon>
        <taxon>Halobacteriales</taxon>
        <taxon>Halobacteriaceae</taxon>
        <taxon>Halobacterium</taxon>
    </lineage>
</organism>
<dbReference type="Gene3D" id="3.90.780.10">
    <property type="entry name" value="5'-Nucleotidase, C-terminal domain"/>
    <property type="match status" value="1"/>
</dbReference>
<feature type="domain" description="5'-Nucleotidase C-terminal" evidence="3">
    <location>
        <begin position="328"/>
        <end position="480"/>
    </location>
</feature>